<sequence length="127" mass="13832">MKSIVKLSFTLWATNVTPKAISAMTGIIPSIEMLKGERDSVKVLPRENLWSLDSSVQSDEVADHWAELEPKLKGAQHLLKEISETGQAKITVVIGGGARIPSIWIPPSMSEFAGFVNAAIDIDHLQP</sequence>
<evidence type="ECO:0000313" key="2">
    <source>
        <dbReference type="Proteomes" id="UP000831532"/>
    </source>
</evidence>
<proteinExistence type="predicted"/>
<organism evidence="1 2">
    <name type="scientific">Massilia violaceinigra</name>
    <dbReference type="NCBI Taxonomy" id="2045208"/>
    <lineage>
        <taxon>Bacteria</taxon>
        <taxon>Pseudomonadati</taxon>
        <taxon>Pseudomonadota</taxon>
        <taxon>Betaproteobacteria</taxon>
        <taxon>Burkholderiales</taxon>
        <taxon>Oxalobacteraceae</taxon>
        <taxon>Telluria group</taxon>
        <taxon>Massilia</taxon>
    </lineage>
</organism>
<gene>
    <name evidence="1" type="ORF">INH39_07605</name>
</gene>
<evidence type="ECO:0000313" key="1">
    <source>
        <dbReference type="EMBL" id="UOD31546.1"/>
    </source>
</evidence>
<dbReference type="Proteomes" id="UP000831532">
    <property type="component" value="Chromosome"/>
</dbReference>
<dbReference type="EMBL" id="CP063361">
    <property type="protein sequence ID" value="UOD31546.1"/>
    <property type="molecule type" value="Genomic_DNA"/>
</dbReference>
<dbReference type="Pfam" id="PF14106">
    <property type="entry name" value="DUF4279"/>
    <property type="match status" value="1"/>
</dbReference>
<dbReference type="RefSeq" id="WP_243492669.1">
    <property type="nucleotide sequence ID" value="NZ_CP063361.1"/>
</dbReference>
<protein>
    <submittedName>
        <fullName evidence="1">DUF4279 domain-containing protein</fullName>
    </submittedName>
</protein>
<keyword evidence="2" id="KW-1185">Reference proteome</keyword>
<name>A0ABY4AA00_9BURK</name>
<dbReference type="InterPro" id="IPR025459">
    <property type="entry name" value="DUF4279"/>
</dbReference>
<reference evidence="1 2" key="1">
    <citation type="submission" date="2020-10" db="EMBL/GenBank/DDBJ databases">
        <title>Genome analysis of Massilia species.</title>
        <authorList>
            <person name="Jung D.-H."/>
        </authorList>
    </citation>
    <scope>NUCLEOTIDE SEQUENCE [LARGE SCALE GENOMIC DNA]</scope>
    <source>
        <strain evidence="2">sipir</strain>
    </source>
</reference>
<accession>A0ABY4AA00</accession>